<accession>A0A821AEG4</accession>
<dbReference type="Proteomes" id="UP000663851">
    <property type="component" value="Unassembled WGS sequence"/>
</dbReference>
<gene>
    <name evidence="1" type="ORF">HFQ381_LOCUS32430</name>
</gene>
<organism evidence="1 2">
    <name type="scientific">Rotaria socialis</name>
    <dbReference type="NCBI Taxonomy" id="392032"/>
    <lineage>
        <taxon>Eukaryota</taxon>
        <taxon>Metazoa</taxon>
        <taxon>Spiralia</taxon>
        <taxon>Gnathifera</taxon>
        <taxon>Rotifera</taxon>
        <taxon>Eurotatoria</taxon>
        <taxon>Bdelloidea</taxon>
        <taxon>Philodinida</taxon>
        <taxon>Philodinidae</taxon>
        <taxon>Rotaria</taxon>
    </lineage>
</organism>
<proteinExistence type="predicted"/>
<dbReference type="AlphaFoldDB" id="A0A821AEG4"/>
<evidence type="ECO:0000313" key="2">
    <source>
        <dbReference type="Proteomes" id="UP000663851"/>
    </source>
</evidence>
<reference evidence="1" key="1">
    <citation type="submission" date="2021-02" db="EMBL/GenBank/DDBJ databases">
        <authorList>
            <person name="Nowell W R."/>
        </authorList>
    </citation>
    <scope>NUCLEOTIDE SEQUENCE</scope>
</reference>
<evidence type="ECO:0000313" key="1">
    <source>
        <dbReference type="EMBL" id="CAF4579268.1"/>
    </source>
</evidence>
<name>A0A821AEG4_9BILA</name>
<sequence>MHNNFIVIEVWDKKISGPADKIIGIVKISLEQFYTSFKDKGVGVDQGSGWDGMGRNDSSHPIVWDFQNKNLLPSHPMGPMGRKEYKMTFKDLNRFPYSIISVSFCVTN</sequence>
<protein>
    <submittedName>
        <fullName evidence="1">Uncharacterized protein</fullName>
    </submittedName>
</protein>
<comment type="caution">
    <text evidence="1">The sequence shown here is derived from an EMBL/GenBank/DDBJ whole genome shotgun (WGS) entry which is preliminary data.</text>
</comment>
<dbReference type="EMBL" id="CAJOBO010007916">
    <property type="protein sequence ID" value="CAF4579268.1"/>
    <property type="molecule type" value="Genomic_DNA"/>
</dbReference>